<dbReference type="OrthoDB" id="6418713at2759"/>
<dbReference type="HOGENOM" id="CLU_022332_0_1_1"/>
<keyword evidence="7 8" id="KW-0472">Membrane</keyword>
<reference evidence="11" key="1">
    <citation type="journal article" date="2013" name="Genome Announc.">
        <title>Draft genome sequence of the grapevine dieback fungus Eutypa lata UCR-EL1.</title>
        <authorList>
            <person name="Blanco-Ulate B."/>
            <person name="Rolshausen P.E."/>
            <person name="Cantu D."/>
        </authorList>
    </citation>
    <scope>NUCLEOTIDE SEQUENCE [LARGE SCALE GENOMIC DNA]</scope>
    <source>
        <strain evidence="11">UCR-EL1</strain>
    </source>
</reference>
<evidence type="ECO:0000256" key="7">
    <source>
        <dbReference type="ARBA" id="ARBA00023136"/>
    </source>
</evidence>
<keyword evidence="5 8" id="KW-0812">Transmembrane</keyword>
<evidence type="ECO:0000256" key="1">
    <source>
        <dbReference type="ARBA" id="ARBA00003420"/>
    </source>
</evidence>
<evidence type="ECO:0000256" key="2">
    <source>
        <dbReference type="ARBA" id="ARBA00004477"/>
    </source>
</evidence>
<dbReference type="EMBL" id="KB706409">
    <property type="protein sequence ID" value="EMR67546.1"/>
    <property type="molecule type" value="Genomic_DNA"/>
</dbReference>
<dbReference type="eggNOG" id="KOG1441">
    <property type="taxonomic scope" value="Eukaryota"/>
</dbReference>
<evidence type="ECO:0000256" key="5">
    <source>
        <dbReference type="ARBA" id="ARBA00022692"/>
    </source>
</evidence>
<evidence type="ECO:0000256" key="8">
    <source>
        <dbReference type="SAM" id="Phobius"/>
    </source>
</evidence>
<dbReference type="PANTHER" id="PTHR11132">
    <property type="entry name" value="SOLUTE CARRIER FAMILY 35"/>
    <property type="match status" value="1"/>
</dbReference>
<sequence>MLKAAAPIVTLLMGCILGLEHLTSMKCLKMLVIMVGIVMAGAAEASFSFQGILFQILSILFESARIILIQFLISGTGLHMDPLVSLYYFAPVCAFTSFMLSYLLGWSSFEWTHAVEVGFWMLLLNAVIAFLLNVSSVLLIGKTSGLGLVLTGIFKNILLVAAAVSIWGTPISPLQLSGYAISLLGLFIYQSKWDEVKAGWVAGVEWTREKASVSEKAHIIINPPRPRCAKKTIFMITSAGISLLLVLCYTRREWVYGPPMSATTTLDETERLSRGWMTWVHCADGKWYLQNG</sequence>
<gene>
    <name evidence="10" type="ORF">UCREL1_5446</name>
</gene>
<keyword evidence="11" id="KW-1185">Reference proteome</keyword>
<feature type="transmembrane region" description="Helical" evidence="8">
    <location>
        <begin position="146"/>
        <end position="167"/>
    </location>
</feature>
<name>M7TCD8_EUTLA</name>
<keyword evidence="6 8" id="KW-1133">Transmembrane helix</keyword>
<feature type="transmembrane region" description="Helical" evidence="8">
    <location>
        <begin position="232"/>
        <end position="250"/>
    </location>
</feature>
<feature type="transmembrane region" description="Helical" evidence="8">
    <location>
        <begin position="28"/>
        <end position="45"/>
    </location>
</feature>
<evidence type="ECO:0000256" key="4">
    <source>
        <dbReference type="ARBA" id="ARBA00011182"/>
    </source>
</evidence>
<evidence type="ECO:0000256" key="6">
    <source>
        <dbReference type="ARBA" id="ARBA00022989"/>
    </source>
</evidence>
<feature type="transmembrane region" description="Helical" evidence="8">
    <location>
        <begin position="85"/>
        <end position="105"/>
    </location>
</feature>
<comment type="function">
    <text evidence="1">Involved in the import of GDP-mannose from the cytoplasm into the Golgi lumen.</text>
</comment>
<feature type="transmembrane region" description="Helical" evidence="8">
    <location>
        <begin position="117"/>
        <end position="140"/>
    </location>
</feature>
<feature type="domain" description="Sugar phosphate transporter" evidence="9">
    <location>
        <begin position="2"/>
        <end position="189"/>
    </location>
</feature>
<dbReference type="GO" id="GO:0005789">
    <property type="term" value="C:endoplasmic reticulum membrane"/>
    <property type="evidence" value="ECO:0007669"/>
    <property type="project" value="UniProtKB-SubCell"/>
</dbReference>
<dbReference type="InterPro" id="IPR050186">
    <property type="entry name" value="TPT_transporter"/>
</dbReference>
<evidence type="ECO:0000259" key="9">
    <source>
        <dbReference type="Pfam" id="PF03151"/>
    </source>
</evidence>
<dbReference type="Proteomes" id="UP000012174">
    <property type="component" value="Unassembled WGS sequence"/>
</dbReference>
<comment type="similarity">
    <text evidence="3">Belongs to the TPT transporter family. SLC35D subfamily.</text>
</comment>
<evidence type="ECO:0000256" key="3">
    <source>
        <dbReference type="ARBA" id="ARBA00010425"/>
    </source>
</evidence>
<proteinExistence type="inferred from homology"/>
<dbReference type="KEGG" id="ela:UCREL1_5446"/>
<comment type="subcellular location">
    <subcellularLocation>
        <location evidence="2">Endoplasmic reticulum membrane</location>
        <topology evidence="2">Multi-pass membrane protein</topology>
    </subcellularLocation>
</comment>
<dbReference type="AlphaFoldDB" id="M7TCD8"/>
<protein>
    <submittedName>
        <fullName evidence="10">Putative integral membrane protein</fullName>
    </submittedName>
</protein>
<dbReference type="PROSITE" id="PS51257">
    <property type="entry name" value="PROKAR_LIPOPROTEIN"/>
    <property type="match status" value="1"/>
</dbReference>
<feature type="transmembrane region" description="Helical" evidence="8">
    <location>
        <begin position="52"/>
        <end position="73"/>
    </location>
</feature>
<comment type="subunit">
    <text evidence="4">Homooligomer.</text>
</comment>
<evidence type="ECO:0000313" key="10">
    <source>
        <dbReference type="EMBL" id="EMR67546.1"/>
    </source>
</evidence>
<evidence type="ECO:0000313" key="11">
    <source>
        <dbReference type="Proteomes" id="UP000012174"/>
    </source>
</evidence>
<organism evidence="10 11">
    <name type="scientific">Eutypa lata (strain UCR-EL1)</name>
    <name type="common">Grapevine dieback disease fungus</name>
    <name type="synonym">Eutypa armeniacae</name>
    <dbReference type="NCBI Taxonomy" id="1287681"/>
    <lineage>
        <taxon>Eukaryota</taxon>
        <taxon>Fungi</taxon>
        <taxon>Dikarya</taxon>
        <taxon>Ascomycota</taxon>
        <taxon>Pezizomycotina</taxon>
        <taxon>Sordariomycetes</taxon>
        <taxon>Xylariomycetidae</taxon>
        <taxon>Xylariales</taxon>
        <taxon>Diatrypaceae</taxon>
        <taxon>Eutypa</taxon>
    </lineage>
</organism>
<dbReference type="InterPro" id="IPR004853">
    <property type="entry name" value="Sugar_P_trans_dom"/>
</dbReference>
<accession>M7TCD8</accession>
<dbReference type="Pfam" id="PF03151">
    <property type="entry name" value="TPT"/>
    <property type="match status" value="1"/>
</dbReference>